<evidence type="ECO:0000313" key="7">
    <source>
        <dbReference type="EnsemblMetazoa" id="SCAU010124-PA"/>
    </source>
</evidence>
<dbReference type="PANTHER" id="PTHR23301:SF0">
    <property type="entry name" value="CHITIN-BINDING TYPE-2 DOMAIN-CONTAINING PROTEIN-RELATED"/>
    <property type="match status" value="1"/>
</dbReference>
<dbReference type="InterPro" id="IPR002557">
    <property type="entry name" value="Chitin-bd_dom"/>
</dbReference>
<dbReference type="SMART" id="SM00494">
    <property type="entry name" value="ChtBD2"/>
    <property type="match status" value="2"/>
</dbReference>
<evidence type="ECO:0000256" key="4">
    <source>
        <dbReference type="ARBA" id="ARBA00023157"/>
    </source>
</evidence>
<dbReference type="PROSITE" id="PS50940">
    <property type="entry name" value="CHIT_BIND_II"/>
    <property type="match status" value="2"/>
</dbReference>
<proteinExistence type="predicted"/>
<evidence type="ECO:0000256" key="3">
    <source>
        <dbReference type="ARBA" id="ARBA00022737"/>
    </source>
</evidence>
<feature type="domain" description="Chitin-binding type-2" evidence="6">
    <location>
        <begin position="145"/>
        <end position="203"/>
    </location>
</feature>
<evidence type="ECO:0000256" key="1">
    <source>
        <dbReference type="ARBA" id="ARBA00022669"/>
    </source>
</evidence>
<organism evidence="7 8">
    <name type="scientific">Stomoxys calcitrans</name>
    <name type="common">Stable fly</name>
    <name type="synonym">Conops calcitrans</name>
    <dbReference type="NCBI Taxonomy" id="35570"/>
    <lineage>
        <taxon>Eukaryota</taxon>
        <taxon>Metazoa</taxon>
        <taxon>Ecdysozoa</taxon>
        <taxon>Arthropoda</taxon>
        <taxon>Hexapoda</taxon>
        <taxon>Insecta</taxon>
        <taxon>Pterygota</taxon>
        <taxon>Neoptera</taxon>
        <taxon>Endopterygota</taxon>
        <taxon>Diptera</taxon>
        <taxon>Brachycera</taxon>
        <taxon>Muscomorpha</taxon>
        <taxon>Muscoidea</taxon>
        <taxon>Muscidae</taxon>
        <taxon>Stomoxys</taxon>
    </lineage>
</organism>
<feature type="domain" description="Chitin-binding type-2" evidence="6">
    <location>
        <begin position="29"/>
        <end position="87"/>
    </location>
</feature>
<dbReference type="GO" id="GO:0008061">
    <property type="term" value="F:chitin binding"/>
    <property type="evidence" value="ECO:0007669"/>
    <property type="project" value="UniProtKB-KW"/>
</dbReference>
<dbReference type="Proteomes" id="UP000095300">
    <property type="component" value="Unassembled WGS sequence"/>
</dbReference>
<protein>
    <recommendedName>
        <fullName evidence="6">Chitin-binding type-2 domain-containing protein</fullName>
    </recommendedName>
</protein>
<reference evidence="7" key="1">
    <citation type="submission" date="2020-05" db="UniProtKB">
        <authorList>
            <consortium name="EnsemblMetazoa"/>
        </authorList>
    </citation>
    <scope>IDENTIFICATION</scope>
    <source>
        <strain evidence="7">USDA</strain>
    </source>
</reference>
<keyword evidence="2" id="KW-0732">Signal</keyword>
<dbReference type="InterPro" id="IPR036508">
    <property type="entry name" value="Chitin-bd_dom_sf"/>
</dbReference>
<name>A0A1I8PQB5_STOCA</name>
<evidence type="ECO:0000256" key="5">
    <source>
        <dbReference type="ARBA" id="ARBA00023180"/>
    </source>
</evidence>
<keyword evidence="1" id="KW-0147">Chitin-binding</keyword>
<keyword evidence="8" id="KW-1185">Reference proteome</keyword>
<evidence type="ECO:0000259" key="6">
    <source>
        <dbReference type="PROSITE" id="PS50940"/>
    </source>
</evidence>
<gene>
    <name evidence="7" type="primary">106082588</name>
</gene>
<keyword evidence="5" id="KW-0325">Glycoprotein</keyword>
<evidence type="ECO:0000256" key="2">
    <source>
        <dbReference type="ARBA" id="ARBA00022729"/>
    </source>
</evidence>
<dbReference type="EnsemblMetazoa" id="SCAU010124-RA">
    <property type="protein sequence ID" value="SCAU010124-PA"/>
    <property type="gene ID" value="SCAU010124"/>
</dbReference>
<dbReference type="OrthoDB" id="6020543at2759"/>
<dbReference type="PANTHER" id="PTHR23301">
    <property type="entry name" value="CHITIN BINDING PERITROPHIN-A"/>
    <property type="match status" value="1"/>
</dbReference>
<dbReference type="GO" id="GO:0005576">
    <property type="term" value="C:extracellular region"/>
    <property type="evidence" value="ECO:0007669"/>
    <property type="project" value="InterPro"/>
</dbReference>
<dbReference type="Pfam" id="PF01607">
    <property type="entry name" value="CBM_14"/>
    <property type="match status" value="2"/>
</dbReference>
<accession>A0A1I8PQB5</accession>
<sequence>MCYHLPKIFKAIIIIATIAPPSSSKALEYSECLGFTELDIFVSSKRSCSKYIYCNGESSFEGECLGGNFFNEAQGICDDPENVQCDIVEGDGVVSIFDETFQKSEGDKNVESLEGDSIEGDDTGFGGTVEVSSELEENIIHLSNAPKCDKANRGIRHIPHQDSCAAFFTCYNGIAIPMLCPKNSYFNPETEICDHKMPNKCKLPYSIRLNCRKGVYDY</sequence>
<dbReference type="AlphaFoldDB" id="A0A1I8PQB5"/>
<evidence type="ECO:0000313" key="8">
    <source>
        <dbReference type="Proteomes" id="UP000095300"/>
    </source>
</evidence>
<dbReference type="SUPFAM" id="SSF57625">
    <property type="entry name" value="Invertebrate chitin-binding proteins"/>
    <property type="match status" value="2"/>
</dbReference>
<keyword evidence="3" id="KW-0677">Repeat</keyword>
<dbReference type="Gene3D" id="2.170.140.10">
    <property type="entry name" value="Chitin binding domain"/>
    <property type="match status" value="2"/>
</dbReference>
<dbReference type="VEuPathDB" id="VectorBase:SCAU010124"/>
<dbReference type="InterPro" id="IPR051940">
    <property type="entry name" value="Chitin_bind-dev_reg"/>
</dbReference>
<keyword evidence="4" id="KW-1015">Disulfide bond</keyword>